<proteinExistence type="predicted"/>
<keyword evidence="4" id="KW-1185">Reference proteome</keyword>
<reference evidence="3 4" key="1">
    <citation type="submission" date="2023-11" db="EMBL/GenBank/DDBJ databases">
        <title>Halocaridina rubra genome assembly.</title>
        <authorList>
            <person name="Smith C."/>
        </authorList>
    </citation>
    <scope>NUCLEOTIDE SEQUENCE [LARGE SCALE GENOMIC DNA]</scope>
    <source>
        <strain evidence="3">EP-1</strain>
        <tissue evidence="3">Whole</tissue>
    </source>
</reference>
<feature type="signal peptide" evidence="2">
    <location>
        <begin position="1"/>
        <end position="17"/>
    </location>
</feature>
<feature type="compositionally biased region" description="Polar residues" evidence="1">
    <location>
        <begin position="1465"/>
        <end position="1474"/>
    </location>
</feature>
<comment type="caution">
    <text evidence="3">The sequence shown here is derived from an EMBL/GenBank/DDBJ whole genome shotgun (WGS) entry which is preliminary data.</text>
</comment>
<feature type="region of interest" description="Disordered" evidence="1">
    <location>
        <begin position="501"/>
        <end position="525"/>
    </location>
</feature>
<feature type="region of interest" description="Disordered" evidence="1">
    <location>
        <begin position="1465"/>
        <end position="1494"/>
    </location>
</feature>
<keyword evidence="2" id="KW-0732">Signal</keyword>
<sequence length="1667" mass="172645">MQTWLVCVTVFSISVQGGPLPQSTEINENPGEQLKDEFIQEAKALQSQQNFLDHANFQDFPQSFTANAPAFNTLSATRFQGGLSPQNAALGFFPRQNIFPGGFFTEQGNGRSLDLVHVIHPTLSEGVGSLKELGLGASTFDANNDNFFASSHQNSDILSSSNNIGFRGSSIERGNFQAPGIVPGGFGNSNFANVRPGARTQLNSNSGVNSHGSGQQVLRQGDFRGQNIAGRRFGGATFGPFSPGAFTGNGFIPAGFHPGQFGSFPFPHANVGFAGNVPTQQSRVIVHSVPVVVGVFNDTHGIISPHVQRQVFSPSGGIQTSNLDGGQPSQKATLVGSQTFQQDSGQSLQQDALVGSQTFQQDTGQTSQQEVVGQNTDTTTFLSVGSIHNNEGSNAISSGKLVLDAESNISDTTQSELVTGNDELEVIDSVATQGTGVAPAEQLSVDIQSTEINIGDQIITGVGQTEALPTAKALFATSASSNRLGEIATDENNQNLIDLQGTEKSSSLSEHTASDTSNTSADQENISETIVSTATKDNTIQSTKKTISAEESVSATSETPASVVGQAGALSLFVSKSPTAATATEAPVSSGDSTILTEGQSSVLKNIDHPSEHEVFPIPEALASFAAIGTPPVTTTIATAKTINNPGTVQEESLVDTTNIPGSVSIQTSRNRDGSIDNDITTHRPASSADIGSAVVSTTPLSSFVESTTVFTASTEISSTTPLPSLAKAIATAARTTNINEVQTSTNHPLTQSSRAPALHELLVLPVNPQQEEAVQNPAHGQIIAATGTSVGRLMRIGEPVSILPSVVQARVEAFESAKRLVQELASRQGPAATEQREAAATLTTQANIPNIPLSNSGSKEAGNILVSQASETGDLKTTISKTSLGVEETTPQFQATSSITSFSTTVAPSVANAVASIKGTTQNSHNLNQSQIVLTAADVPPSANGIAVGSLALSVNGVSNSLVPTLISTTPSSITDVSATPTLVVPPTSSKGTQTINLEKEVNIKALGLSFEAGSTSGSAPTITNTSGEPTASQPIIIVEPHSSSLQQQQADLATSAGNPITGFSQTTSQKAVDLSVLSSTSRAGPVSLLENLSKIIGQTIPDDTVPATSQTFGNTQSQSQNDAELTTVSPPAALTAQTTISSITKGNNAQNSDTLTQNKDISITNLGSTGSGGSVTTQIPTVLTSTIQSSTGSGSTKQFVESSNGIMLGQSAIVPPNIQSTDSVSPVVSLSNFDITESTSHVATAPDHNGQQQTFSSSNTLGSSAKPHPGIVTTERSASEQKVESLNVNPSLDDRIHTSSSIGTAKSLSSHLSTQLASKDEIKSFQIPTTTAKVNSDITGSSNVQNSKVVLAIPLTLLSQQTDGLSSGENSARIGNQKTGTIGRFPNIFENFSITTDPQEVLRLVSRAQAVTANAAGSASINNVFASNLGANQLSPASGASNIISQAQQQSPTSSIMLKSNISSDTKASPNNFPAEEQSHATAAKAQQGTVNSEGALKTTGIVQQVSKSAGNVKEVPGTIKNIQEGLQTSTNIQEGLEASKNIQEGVQTNTNIQEGVQTNTNIQEGLQAINTEQSPLSITIKHQTDALPGQERVVSVVSPSGSLTFLPETLAQFSKALGFGIPLPPPPSITLNKPRVISSAPVTSETKLHDQSKLGNTLKRESPH</sequence>
<evidence type="ECO:0000256" key="1">
    <source>
        <dbReference type="SAM" id="MobiDB-lite"/>
    </source>
</evidence>
<feature type="region of interest" description="Disordered" evidence="1">
    <location>
        <begin position="1108"/>
        <end position="1128"/>
    </location>
</feature>
<feature type="chain" id="PRO_5042947433" evidence="2">
    <location>
        <begin position="18"/>
        <end position="1667"/>
    </location>
</feature>
<organism evidence="3 4">
    <name type="scientific">Halocaridina rubra</name>
    <name type="common">Hawaiian red shrimp</name>
    <dbReference type="NCBI Taxonomy" id="373956"/>
    <lineage>
        <taxon>Eukaryota</taxon>
        <taxon>Metazoa</taxon>
        <taxon>Ecdysozoa</taxon>
        <taxon>Arthropoda</taxon>
        <taxon>Crustacea</taxon>
        <taxon>Multicrustacea</taxon>
        <taxon>Malacostraca</taxon>
        <taxon>Eumalacostraca</taxon>
        <taxon>Eucarida</taxon>
        <taxon>Decapoda</taxon>
        <taxon>Pleocyemata</taxon>
        <taxon>Caridea</taxon>
        <taxon>Atyoidea</taxon>
        <taxon>Atyidae</taxon>
        <taxon>Halocaridina</taxon>
    </lineage>
</organism>
<gene>
    <name evidence="3" type="ORF">SK128_002945</name>
</gene>
<accession>A0AAN9A2J1</accession>
<evidence type="ECO:0000256" key="2">
    <source>
        <dbReference type="SAM" id="SignalP"/>
    </source>
</evidence>
<name>A0AAN9A2J1_HALRR</name>
<evidence type="ECO:0000313" key="4">
    <source>
        <dbReference type="Proteomes" id="UP001381693"/>
    </source>
</evidence>
<feature type="compositionally biased region" description="Basic and acidic residues" evidence="1">
    <location>
        <begin position="1649"/>
        <end position="1667"/>
    </location>
</feature>
<evidence type="ECO:0000313" key="3">
    <source>
        <dbReference type="EMBL" id="KAK7067237.1"/>
    </source>
</evidence>
<feature type="region of interest" description="Disordered" evidence="1">
    <location>
        <begin position="1245"/>
        <end position="1285"/>
    </location>
</feature>
<feature type="compositionally biased region" description="Polar residues" evidence="1">
    <location>
        <begin position="1251"/>
        <end position="1265"/>
    </location>
</feature>
<dbReference type="Proteomes" id="UP001381693">
    <property type="component" value="Unassembled WGS sequence"/>
</dbReference>
<feature type="region of interest" description="Disordered" evidence="1">
    <location>
        <begin position="1631"/>
        <end position="1667"/>
    </location>
</feature>
<protein>
    <submittedName>
        <fullName evidence="3">Uncharacterized protein</fullName>
    </submittedName>
</protein>
<dbReference type="EMBL" id="JAXCGZ010018895">
    <property type="protein sequence ID" value="KAK7067237.1"/>
    <property type="molecule type" value="Genomic_DNA"/>
</dbReference>